<dbReference type="SUPFAM" id="SSF56176">
    <property type="entry name" value="FAD-binding/transporter-associated domain-like"/>
    <property type="match status" value="1"/>
</dbReference>
<gene>
    <name evidence="7" type="ORF">E0Z10_g9992</name>
</gene>
<dbReference type="InterPro" id="IPR036318">
    <property type="entry name" value="FAD-bd_PCMH-like_sf"/>
</dbReference>
<feature type="signal peptide" evidence="5">
    <location>
        <begin position="1"/>
        <end position="21"/>
    </location>
</feature>
<sequence>MRSRLYFILGSLALLQTFTSGSKIPSFAAQIRDMRHSENAHTKIELASLISRNSSIFSPLDAEWKNETERYMQNINPQVQLSVRPGLEDDVAKIVQYANRRNVPFYAVSRGHALTTSVGKFNGIEIDLRSLNRVHVNSNKSTAWFQGGVYSYEVLNSLWDEGCVSILGPALGGGHGLQQGKHGLTSDHFVNLNVVLANGTAVQVNENSNPDLWWAMRGAGHNFGIVTSFESKIWPDNFKKYFVKIYQFAGNSLDALIEQVNLFQGNGTLDPAWLGNFGLYTINAALSQTEATITWVFIYDGVQAEAEAALKPFDELQPLTADEVSIPYTAINDQIGGAVDGALCEPNKTHIIGTAGLQTYNVTTMRAIYDLYTEKINQHPELGATRVFVEGYSVQGVRSFNSDDSAFPLRDDNILTYFDVKLNSSSDPLIDFATKWRDETIDLWNAGQSDRKPTAYVNYAAGYESLESRYGYDSWRLEKLRKLKGQYDPYNRFAWYNPIIPPQIRY</sequence>
<dbReference type="PROSITE" id="PS51387">
    <property type="entry name" value="FAD_PCMH"/>
    <property type="match status" value="1"/>
</dbReference>
<keyword evidence="8" id="KW-1185">Reference proteome</keyword>
<keyword evidence="2" id="KW-0285">Flavoprotein</keyword>
<evidence type="ECO:0000256" key="5">
    <source>
        <dbReference type="SAM" id="SignalP"/>
    </source>
</evidence>
<dbReference type="InterPro" id="IPR050416">
    <property type="entry name" value="FAD-linked_Oxidoreductase"/>
</dbReference>
<feature type="chain" id="PRO_5021433582" description="FAD-binding PCMH-type domain-containing protein" evidence="5">
    <location>
        <begin position="22"/>
        <end position="506"/>
    </location>
</feature>
<evidence type="ECO:0000256" key="1">
    <source>
        <dbReference type="ARBA" id="ARBA00005466"/>
    </source>
</evidence>
<dbReference type="GO" id="GO:0016491">
    <property type="term" value="F:oxidoreductase activity"/>
    <property type="evidence" value="ECO:0007669"/>
    <property type="project" value="UniProtKB-KW"/>
</dbReference>
<proteinExistence type="inferred from homology"/>
<keyword evidence="4" id="KW-0560">Oxidoreductase</keyword>
<dbReference type="OrthoDB" id="9996127at2759"/>
<dbReference type="Gene3D" id="3.40.462.20">
    <property type="match status" value="1"/>
</dbReference>
<evidence type="ECO:0000256" key="4">
    <source>
        <dbReference type="ARBA" id="ARBA00023002"/>
    </source>
</evidence>
<accession>A0A4Z0YQA9</accession>
<evidence type="ECO:0000256" key="2">
    <source>
        <dbReference type="ARBA" id="ARBA00022630"/>
    </source>
</evidence>
<dbReference type="InterPro" id="IPR006094">
    <property type="entry name" value="Oxid_FAD_bind_N"/>
</dbReference>
<evidence type="ECO:0000259" key="6">
    <source>
        <dbReference type="PROSITE" id="PS51387"/>
    </source>
</evidence>
<dbReference type="GO" id="GO:0071949">
    <property type="term" value="F:FAD binding"/>
    <property type="evidence" value="ECO:0007669"/>
    <property type="project" value="InterPro"/>
</dbReference>
<evidence type="ECO:0000313" key="7">
    <source>
        <dbReference type="EMBL" id="TGJ78772.1"/>
    </source>
</evidence>
<dbReference type="PANTHER" id="PTHR42973">
    <property type="entry name" value="BINDING OXIDOREDUCTASE, PUTATIVE (AFU_ORTHOLOGUE AFUA_1G17690)-RELATED"/>
    <property type="match status" value="1"/>
</dbReference>
<keyword evidence="3" id="KW-0274">FAD</keyword>
<name>A0A4Z0YQA9_9PEZI</name>
<dbReference type="Gene3D" id="3.30.465.10">
    <property type="match status" value="1"/>
</dbReference>
<evidence type="ECO:0000256" key="3">
    <source>
        <dbReference type="ARBA" id="ARBA00022827"/>
    </source>
</evidence>
<evidence type="ECO:0000313" key="8">
    <source>
        <dbReference type="Proteomes" id="UP000297716"/>
    </source>
</evidence>
<feature type="domain" description="FAD-binding PCMH-type" evidence="6">
    <location>
        <begin position="75"/>
        <end position="236"/>
    </location>
</feature>
<dbReference type="InterPro" id="IPR016166">
    <property type="entry name" value="FAD-bd_PCMH"/>
</dbReference>
<keyword evidence="5" id="KW-0732">Signal</keyword>
<dbReference type="Proteomes" id="UP000297716">
    <property type="component" value="Unassembled WGS sequence"/>
</dbReference>
<dbReference type="STRING" id="37992.A0A4Z0YQA9"/>
<dbReference type="InterPro" id="IPR016169">
    <property type="entry name" value="FAD-bd_PCMH_sub2"/>
</dbReference>
<reference evidence="7 8" key="1">
    <citation type="submission" date="2019-03" db="EMBL/GenBank/DDBJ databases">
        <title>Draft genome sequence of Xylaria hypoxylon DSM 108379, a ubiquitous saprotrophic-parasitic fungi on hardwood.</title>
        <authorList>
            <person name="Buettner E."/>
            <person name="Leonhardt S."/>
            <person name="Gebauer A.M."/>
            <person name="Liers C."/>
            <person name="Hofrichter M."/>
            <person name="Kellner H."/>
        </authorList>
    </citation>
    <scope>NUCLEOTIDE SEQUENCE [LARGE SCALE GENOMIC DNA]</scope>
    <source>
        <strain evidence="7 8">DSM 108379</strain>
    </source>
</reference>
<dbReference type="PANTHER" id="PTHR42973:SF8">
    <property type="entry name" value="FAD-BINDING PCMH-TYPE DOMAIN-CONTAINING PROTEIN"/>
    <property type="match status" value="1"/>
</dbReference>
<dbReference type="EMBL" id="SKBN01000351">
    <property type="protein sequence ID" value="TGJ78772.1"/>
    <property type="molecule type" value="Genomic_DNA"/>
</dbReference>
<comment type="similarity">
    <text evidence="1">Belongs to the oxygen-dependent FAD-linked oxidoreductase family.</text>
</comment>
<dbReference type="Pfam" id="PF01565">
    <property type="entry name" value="FAD_binding_4"/>
    <property type="match status" value="1"/>
</dbReference>
<comment type="caution">
    <text evidence="7">The sequence shown here is derived from an EMBL/GenBank/DDBJ whole genome shotgun (WGS) entry which is preliminary data.</text>
</comment>
<dbReference type="AlphaFoldDB" id="A0A4Z0YQA9"/>
<protein>
    <recommendedName>
        <fullName evidence="6">FAD-binding PCMH-type domain-containing protein</fullName>
    </recommendedName>
</protein>
<organism evidence="7 8">
    <name type="scientific">Xylaria hypoxylon</name>
    <dbReference type="NCBI Taxonomy" id="37992"/>
    <lineage>
        <taxon>Eukaryota</taxon>
        <taxon>Fungi</taxon>
        <taxon>Dikarya</taxon>
        <taxon>Ascomycota</taxon>
        <taxon>Pezizomycotina</taxon>
        <taxon>Sordariomycetes</taxon>
        <taxon>Xylariomycetidae</taxon>
        <taxon>Xylariales</taxon>
        <taxon>Xylariaceae</taxon>
        <taxon>Xylaria</taxon>
    </lineage>
</organism>